<name>A0ABR0BG54_PURLI</name>
<proteinExistence type="predicted"/>
<feature type="compositionally biased region" description="Polar residues" evidence="2">
    <location>
        <begin position="127"/>
        <end position="147"/>
    </location>
</feature>
<dbReference type="InterPro" id="IPR036869">
    <property type="entry name" value="J_dom_sf"/>
</dbReference>
<feature type="domain" description="J" evidence="3">
    <location>
        <begin position="291"/>
        <end position="355"/>
    </location>
</feature>
<organism evidence="4 5">
    <name type="scientific">Purpureocillium lilacinum</name>
    <name type="common">Paecilomyces lilacinus</name>
    <dbReference type="NCBI Taxonomy" id="33203"/>
    <lineage>
        <taxon>Eukaryota</taxon>
        <taxon>Fungi</taxon>
        <taxon>Dikarya</taxon>
        <taxon>Ascomycota</taxon>
        <taxon>Pezizomycotina</taxon>
        <taxon>Sordariomycetes</taxon>
        <taxon>Hypocreomycetidae</taxon>
        <taxon>Hypocreales</taxon>
        <taxon>Ophiocordycipitaceae</taxon>
        <taxon>Purpureocillium</taxon>
    </lineage>
</organism>
<dbReference type="EMBL" id="JAWRVI010000124">
    <property type="protein sequence ID" value="KAK4075249.1"/>
    <property type="molecule type" value="Genomic_DNA"/>
</dbReference>
<evidence type="ECO:0000313" key="5">
    <source>
        <dbReference type="Proteomes" id="UP001287286"/>
    </source>
</evidence>
<evidence type="ECO:0000256" key="1">
    <source>
        <dbReference type="SAM" id="Coils"/>
    </source>
</evidence>
<dbReference type="PRINTS" id="PR00625">
    <property type="entry name" value="JDOMAIN"/>
</dbReference>
<feature type="region of interest" description="Disordered" evidence="2">
    <location>
        <begin position="519"/>
        <end position="550"/>
    </location>
</feature>
<gene>
    <name evidence="4" type="ORF">Purlil1_12702</name>
</gene>
<comment type="caution">
    <text evidence="4">The sequence shown here is derived from an EMBL/GenBank/DDBJ whole genome shotgun (WGS) entry which is preliminary data.</text>
</comment>
<protein>
    <recommendedName>
        <fullName evidence="3">J domain-containing protein</fullName>
    </recommendedName>
</protein>
<dbReference type="PROSITE" id="PS50076">
    <property type="entry name" value="DNAJ_2"/>
    <property type="match status" value="1"/>
</dbReference>
<evidence type="ECO:0000256" key="2">
    <source>
        <dbReference type="SAM" id="MobiDB-lite"/>
    </source>
</evidence>
<dbReference type="InterPro" id="IPR001623">
    <property type="entry name" value="DnaJ_domain"/>
</dbReference>
<dbReference type="PANTHER" id="PTHR43096:SF10">
    <property type="entry name" value="CHAPERONE PROTEIN DNAJ A6, CHLOROPLASTIC"/>
    <property type="match status" value="1"/>
</dbReference>
<keyword evidence="5" id="KW-1185">Reference proteome</keyword>
<feature type="compositionally biased region" description="Basic and acidic residues" evidence="2">
    <location>
        <begin position="17"/>
        <end position="35"/>
    </location>
</feature>
<feature type="compositionally biased region" description="Basic and acidic residues" evidence="2">
    <location>
        <begin position="116"/>
        <end position="126"/>
    </location>
</feature>
<evidence type="ECO:0000313" key="4">
    <source>
        <dbReference type="EMBL" id="KAK4075249.1"/>
    </source>
</evidence>
<feature type="coiled-coil region" evidence="1">
    <location>
        <begin position="784"/>
        <end position="811"/>
    </location>
</feature>
<keyword evidence="1" id="KW-0175">Coiled coil</keyword>
<dbReference type="Gene3D" id="1.10.287.110">
    <property type="entry name" value="DnaJ domain"/>
    <property type="match status" value="1"/>
</dbReference>
<dbReference type="CDD" id="cd06257">
    <property type="entry name" value="DnaJ"/>
    <property type="match status" value="1"/>
</dbReference>
<feature type="region of interest" description="Disordered" evidence="2">
    <location>
        <begin position="362"/>
        <end position="400"/>
    </location>
</feature>
<reference evidence="4 5" key="1">
    <citation type="journal article" date="2024" name="Microbiol. Resour. Announc.">
        <title>Genome annotations for the ascomycete fungi Trichoderma harzianum, Trichoderma aggressivum, and Purpureocillium lilacinum.</title>
        <authorList>
            <person name="Beijen E.P.W."/>
            <person name="Ohm R.A."/>
        </authorList>
    </citation>
    <scope>NUCLEOTIDE SEQUENCE [LARGE SCALE GENOMIC DNA]</scope>
    <source>
        <strain evidence="4 5">CBS 150709</strain>
    </source>
</reference>
<dbReference type="Pfam" id="PF00226">
    <property type="entry name" value="DnaJ"/>
    <property type="match status" value="1"/>
</dbReference>
<dbReference type="SUPFAM" id="SSF46565">
    <property type="entry name" value="Chaperone J-domain"/>
    <property type="match status" value="1"/>
</dbReference>
<dbReference type="PANTHER" id="PTHR43096">
    <property type="entry name" value="DNAJ HOMOLOG 1, MITOCHONDRIAL-RELATED"/>
    <property type="match status" value="1"/>
</dbReference>
<sequence>MPTKSEKLRNKLLASTDDSKEPVDDAEWAAHEDQLSGKSGRRRKSPILSPIETDAGGRIEGRSGATNHGTKYAATVSDDVEFQIVPQSRVSFDPEAAADNSDDGSDKEASGAQKEIQQKRGRDSHNDPTSTKSSNMPSAAGSTISNKQPDDSDSGSKPTKSRSKGISPPQDNLVLDNELPEDLDERILAAVYENLPVWAKSAVGAAKRQKTPVDDVLLAENARKQIHSNIRESITKRTGLSGENEDTKKIDKEITTHMGAILGEILRYPLNEAEKRQAITRVLQVRRRNGDYYEALGIKKNAEQKEVGSAYRNLARLVYPDKNSDEEATNVAKFIGEAYETLRDKSKRSAYDRVRKLKPQKSAVSFDESFHPSAFGASGPGSDDEANTSSDDAQGDLDIPEPSEKVQEYHQAIEKPLEVLLKSFDQELDGLMTHVQTINKINKRIVKDNKGTGVPSRAYTISSQEVVFLRHALKEAAKAKFSKEAVTKLCSAVRNACDQANHQWPDEWKHIVLDIAKERRPQHASHQATGEPRPPQQAQRESPWGMRMGSSSAGAAMAAEDEDMADAEDIRIVKPFQPLVPGFTLMGDEIIGHKVFTRLNRFEDNKEFITGMGFFIKVREKNPLRYATTSQIGIGTAKAYLDSGKANLIEETVKKYKHRGHEDFGGIVGVTSPSKFCSHYRMPVTFIQVQVVSDTTEVHILTHTALDNWIGKDIAAKLVDDFFVGIGEHPPWAVPGKITTMSYIPALRYPRPSLRSLGQNQALIPHEVAQNNLQLHQRDSTADYSQLIELVSRLELKMENQQEAIDGMRQNLRLIMGE</sequence>
<evidence type="ECO:0000259" key="3">
    <source>
        <dbReference type="PROSITE" id="PS50076"/>
    </source>
</evidence>
<accession>A0ABR0BG54</accession>
<dbReference type="Proteomes" id="UP001287286">
    <property type="component" value="Unassembled WGS sequence"/>
</dbReference>
<dbReference type="SMART" id="SM00271">
    <property type="entry name" value="DnaJ"/>
    <property type="match status" value="1"/>
</dbReference>
<feature type="region of interest" description="Disordered" evidence="2">
    <location>
        <begin position="1"/>
        <end position="175"/>
    </location>
</feature>